<dbReference type="PANTHER" id="PTHR43591:SF24">
    <property type="entry name" value="2-METHOXY-6-POLYPRENYL-1,4-BENZOQUINOL METHYLASE, MITOCHONDRIAL"/>
    <property type="match status" value="1"/>
</dbReference>
<accession>A0ABP9Y7L9</accession>
<dbReference type="Gene3D" id="3.40.50.150">
    <property type="entry name" value="Vaccinia Virus protein VP39"/>
    <property type="match status" value="1"/>
</dbReference>
<evidence type="ECO:0000313" key="2">
    <source>
        <dbReference type="EMBL" id="GAA5802967.1"/>
    </source>
</evidence>
<protein>
    <recommendedName>
        <fullName evidence="1">Methyltransferase domain-containing protein</fullName>
    </recommendedName>
</protein>
<organism evidence="2 3">
    <name type="scientific">Helicostylum pulchrum</name>
    <dbReference type="NCBI Taxonomy" id="562976"/>
    <lineage>
        <taxon>Eukaryota</taxon>
        <taxon>Fungi</taxon>
        <taxon>Fungi incertae sedis</taxon>
        <taxon>Mucoromycota</taxon>
        <taxon>Mucoromycotina</taxon>
        <taxon>Mucoromycetes</taxon>
        <taxon>Mucorales</taxon>
        <taxon>Mucorineae</taxon>
        <taxon>Mucoraceae</taxon>
        <taxon>Helicostylum</taxon>
    </lineage>
</organism>
<dbReference type="Pfam" id="PF13649">
    <property type="entry name" value="Methyltransf_25"/>
    <property type="match status" value="1"/>
</dbReference>
<dbReference type="InterPro" id="IPR029063">
    <property type="entry name" value="SAM-dependent_MTases_sf"/>
</dbReference>
<name>A0ABP9Y7L9_9FUNG</name>
<evidence type="ECO:0000259" key="1">
    <source>
        <dbReference type="Pfam" id="PF13649"/>
    </source>
</evidence>
<gene>
    <name evidence="2" type="ORF">HPULCUR_008442</name>
</gene>
<dbReference type="InterPro" id="IPR041698">
    <property type="entry name" value="Methyltransf_25"/>
</dbReference>
<sequence length="384" mass="44278">MHLFAKDKILQTLMQTYTKKKNNSDKLITEQPSLSVKKKVSQTLESLRPVNQHSVKVFAKTVLTSIADSGVSISRSGSVMSHSISFARSSDESSSSTDILFPDEDFEADRMVSQHYTLREAFDGLDFSAPILPLLSQKDTVVLDIGCGSGTWTMEIATQFPSAKFIGLDRKSSFPRDIKPKNCQFRLFDITAIEGQVHLPFEDASIDYIFQRDMNWGLSESIWTPLMQEYFRILKPGGWIELVEPDIETNRASTYENLLINKLVNNFYRRQQDPFVSKRLSTFAATTGYRRIQSDFKSMPLGWGFQKLYCRKTQRTTLRCSEFARAAAQHRLDLLQSLQPWFLSEGHISKSKFESILNRLPEQWYRNRAYTNWHRTIAQKPFFN</sequence>
<dbReference type="CDD" id="cd02440">
    <property type="entry name" value="AdoMet_MTases"/>
    <property type="match status" value="1"/>
</dbReference>
<dbReference type="SUPFAM" id="SSF53335">
    <property type="entry name" value="S-adenosyl-L-methionine-dependent methyltransferases"/>
    <property type="match status" value="1"/>
</dbReference>
<proteinExistence type="predicted"/>
<evidence type="ECO:0000313" key="3">
    <source>
        <dbReference type="Proteomes" id="UP001476247"/>
    </source>
</evidence>
<dbReference type="Proteomes" id="UP001476247">
    <property type="component" value="Unassembled WGS sequence"/>
</dbReference>
<reference evidence="2 3" key="1">
    <citation type="submission" date="2024-04" db="EMBL/GenBank/DDBJ databases">
        <title>genome sequences of Mucor flavus KT1a and Helicostylum pulchrum KT1b strains isolation_sourced from the surface of a dry-aged beef.</title>
        <authorList>
            <person name="Toyotome T."/>
            <person name="Hosono M."/>
            <person name="Torimaru M."/>
            <person name="Fukuda K."/>
            <person name="Mikami N."/>
        </authorList>
    </citation>
    <scope>NUCLEOTIDE SEQUENCE [LARGE SCALE GENOMIC DNA]</scope>
    <source>
        <strain evidence="2 3">KT1b</strain>
    </source>
</reference>
<dbReference type="EMBL" id="BAABUJ010000025">
    <property type="protein sequence ID" value="GAA5802967.1"/>
    <property type="molecule type" value="Genomic_DNA"/>
</dbReference>
<keyword evidence="3" id="KW-1185">Reference proteome</keyword>
<dbReference type="PANTHER" id="PTHR43591">
    <property type="entry name" value="METHYLTRANSFERASE"/>
    <property type="match status" value="1"/>
</dbReference>
<comment type="caution">
    <text evidence="2">The sequence shown here is derived from an EMBL/GenBank/DDBJ whole genome shotgun (WGS) entry which is preliminary data.</text>
</comment>
<feature type="domain" description="Methyltransferase" evidence="1">
    <location>
        <begin position="142"/>
        <end position="238"/>
    </location>
</feature>